<protein>
    <recommendedName>
        <fullName evidence="4">Rhomboid family membrane protein</fullName>
    </recommendedName>
</protein>
<dbReference type="AlphaFoldDB" id="A0AAJ0BER0"/>
<reference evidence="2" key="1">
    <citation type="submission" date="2023-06" db="EMBL/GenBank/DDBJ databases">
        <title>Genome-scale phylogeny and comparative genomics of the fungal order Sordariales.</title>
        <authorList>
            <consortium name="Lawrence Berkeley National Laboratory"/>
            <person name="Hensen N."/>
            <person name="Bonometti L."/>
            <person name="Westerberg I."/>
            <person name="Brannstrom I.O."/>
            <person name="Guillou S."/>
            <person name="Cros-Aarteil S."/>
            <person name="Calhoun S."/>
            <person name="Haridas S."/>
            <person name="Kuo A."/>
            <person name="Mondo S."/>
            <person name="Pangilinan J."/>
            <person name="Riley R."/>
            <person name="Labutti K."/>
            <person name="Andreopoulos B."/>
            <person name="Lipzen A."/>
            <person name="Chen C."/>
            <person name="Yanf M."/>
            <person name="Daum C."/>
            <person name="Ng V."/>
            <person name="Clum A."/>
            <person name="Steindorff A."/>
            <person name="Ohm R."/>
            <person name="Martin F."/>
            <person name="Silar P."/>
            <person name="Natvig D."/>
            <person name="Lalanne C."/>
            <person name="Gautier V."/>
            <person name="Ament-Velasquez S.L."/>
            <person name="Kruys A."/>
            <person name="Hutchinson M.I."/>
            <person name="Powell A.J."/>
            <person name="Barry K."/>
            <person name="Miller A.N."/>
            <person name="Grigoriev I.V."/>
            <person name="Debuchy R."/>
            <person name="Gladieux P."/>
            <person name="Thoren M.H."/>
            <person name="Johannesson H."/>
        </authorList>
    </citation>
    <scope>NUCLEOTIDE SEQUENCE</scope>
    <source>
        <strain evidence="2">PSN4</strain>
    </source>
</reference>
<evidence type="ECO:0000256" key="1">
    <source>
        <dbReference type="SAM" id="MobiDB-lite"/>
    </source>
</evidence>
<dbReference type="Proteomes" id="UP001239445">
    <property type="component" value="Unassembled WGS sequence"/>
</dbReference>
<accession>A0AAJ0BER0</accession>
<gene>
    <name evidence="2" type="ORF">QBC47DRAFT_377946</name>
</gene>
<evidence type="ECO:0000313" key="2">
    <source>
        <dbReference type="EMBL" id="KAK1756894.1"/>
    </source>
</evidence>
<feature type="compositionally biased region" description="Pro residues" evidence="1">
    <location>
        <begin position="1"/>
        <end position="16"/>
    </location>
</feature>
<sequence length="212" mass="23409">MATEPSPPATPPPPPSSSSSPPTDPTDSENKYNGTPPVLHNAAIAVALIGPLGLLLPGRGRGTLSIQNAILGSGSFWALNQLAHDYTGKSILSRSNERWSQILGFAGLGENALPTERAREVKRLIEEERARQRRERTEETETDTDPKKNKGVLGRLWYGRETKEGWKERRLEEERKALESGKGYSDLIVEQIKQVWEGGDGKKDDKKKGDDK</sequence>
<proteinExistence type="predicted"/>
<comment type="caution">
    <text evidence="2">The sequence shown here is derived from an EMBL/GenBank/DDBJ whole genome shotgun (WGS) entry which is preliminary data.</text>
</comment>
<evidence type="ECO:0008006" key="4">
    <source>
        <dbReference type="Google" id="ProtNLM"/>
    </source>
</evidence>
<feature type="region of interest" description="Disordered" evidence="1">
    <location>
        <begin position="1"/>
        <end position="36"/>
    </location>
</feature>
<keyword evidence="3" id="KW-1185">Reference proteome</keyword>
<dbReference type="EMBL" id="MU839831">
    <property type="protein sequence ID" value="KAK1756894.1"/>
    <property type="molecule type" value="Genomic_DNA"/>
</dbReference>
<name>A0AAJ0BER0_9PEZI</name>
<feature type="compositionally biased region" description="Basic and acidic residues" evidence="1">
    <location>
        <begin position="129"/>
        <end position="148"/>
    </location>
</feature>
<evidence type="ECO:0000313" key="3">
    <source>
        <dbReference type="Proteomes" id="UP001239445"/>
    </source>
</evidence>
<organism evidence="2 3">
    <name type="scientific">Echria macrotheca</name>
    <dbReference type="NCBI Taxonomy" id="438768"/>
    <lineage>
        <taxon>Eukaryota</taxon>
        <taxon>Fungi</taxon>
        <taxon>Dikarya</taxon>
        <taxon>Ascomycota</taxon>
        <taxon>Pezizomycotina</taxon>
        <taxon>Sordariomycetes</taxon>
        <taxon>Sordariomycetidae</taxon>
        <taxon>Sordariales</taxon>
        <taxon>Schizotheciaceae</taxon>
        <taxon>Echria</taxon>
    </lineage>
</organism>
<feature type="region of interest" description="Disordered" evidence="1">
    <location>
        <begin position="129"/>
        <end position="154"/>
    </location>
</feature>